<evidence type="ECO:0000313" key="1">
    <source>
        <dbReference type="EMBL" id="TFK76116.1"/>
    </source>
</evidence>
<protein>
    <submittedName>
        <fullName evidence="1">Uncharacterized protein</fullName>
    </submittedName>
</protein>
<proteinExistence type="predicted"/>
<dbReference type="EMBL" id="ML208261">
    <property type="protein sequence ID" value="TFK76116.1"/>
    <property type="molecule type" value="Genomic_DNA"/>
</dbReference>
<name>A0ACD3BE74_9AGAR</name>
<evidence type="ECO:0000313" key="2">
    <source>
        <dbReference type="Proteomes" id="UP000308600"/>
    </source>
</evidence>
<dbReference type="Proteomes" id="UP000308600">
    <property type="component" value="Unassembled WGS sequence"/>
</dbReference>
<reference evidence="1 2" key="1">
    <citation type="journal article" date="2019" name="Nat. Ecol. Evol.">
        <title>Megaphylogeny resolves global patterns of mushroom evolution.</title>
        <authorList>
            <person name="Varga T."/>
            <person name="Krizsan K."/>
            <person name="Foldi C."/>
            <person name="Dima B."/>
            <person name="Sanchez-Garcia M."/>
            <person name="Sanchez-Ramirez S."/>
            <person name="Szollosi G.J."/>
            <person name="Szarkandi J.G."/>
            <person name="Papp V."/>
            <person name="Albert L."/>
            <person name="Andreopoulos W."/>
            <person name="Angelini C."/>
            <person name="Antonin V."/>
            <person name="Barry K.W."/>
            <person name="Bougher N.L."/>
            <person name="Buchanan P."/>
            <person name="Buyck B."/>
            <person name="Bense V."/>
            <person name="Catcheside P."/>
            <person name="Chovatia M."/>
            <person name="Cooper J."/>
            <person name="Damon W."/>
            <person name="Desjardin D."/>
            <person name="Finy P."/>
            <person name="Geml J."/>
            <person name="Haridas S."/>
            <person name="Hughes K."/>
            <person name="Justo A."/>
            <person name="Karasinski D."/>
            <person name="Kautmanova I."/>
            <person name="Kiss B."/>
            <person name="Kocsube S."/>
            <person name="Kotiranta H."/>
            <person name="LaButti K.M."/>
            <person name="Lechner B.E."/>
            <person name="Liimatainen K."/>
            <person name="Lipzen A."/>
            <person name="Lukacs Z."/>
            <person name="Mihaltcheva S."/>
            <person name="Morgado L.N."/>
            <person name="Niskanen T."/>
            <person name="Noordeloos M.E."/>
            <person name="Ohm R.A."/>
            <person name="Ortiz-Santana B."/>
            <person name="Ovrebo C."/>
            <person name="Racz N."/>
            <person name="Riley R."/>
            <person name="Savchenko A."/>
            <person name="Shiryaev A."/>
            <person name="Soop K."/>
            <person name="Spirin V."/>
            <person name="Szebenyi C."/>
            <person name="Tomsovsky M."/>
            <person name="Tulloss R.E."/>
            <person name="Uehling J."/>
            <person name="Grigoriev I.V."/>
            <person name="Vagvolgyi C."/>
            <person name="Papp T."/>
            <person name="Martin F.M."/>
            <person name="Miettinen O."/>
            <person name="Hibbett D.S."/>
            <person name="Nagy L.G."/>
        </authorList>
    </citation>
    <scope>NUCLEOTIDE SEQUENCE [LARGE SCALE GENOMIC DNA]</scope>
    <source>
        <strain evidence="1 2">NL-1719</strain>
    </source>
</reference>
<gene>
    <name evidence="1" type="ORF">BDN72DRAFT_786492</name>
</gene>
<accession>A0ACD3BE74</accession>
<organism evidence="1 2">
    <name type="scientific">Pluteus cervinus</name>
    <dbReference type="NCBI Taxonomy" id="181527"/>
    <lineage>
        <taxon>Eukaryota</taxon>
        <taxon>Fungi</taxon>
        <taxon>Dikarya</taxon>
        <taxon>Basidiomycota</taxon>
        <taxon>Agaricomycotina</taxon>
        <taxon>Agaricomycetes</taxon>
        <taxon>Agaricomycetidae</taxon>
        <taxon>Agaricales</taxon>
        <taxon>Pluteineae</taxon>
        <taxon>Pluteaceae</taxon>
        <taxon>Pluteus</taxon>
    </lineage>
</organism>
<sequence>MASDNSSLEKLVNQLKNNDVDIKVEGLTKLQAEFESGVEISDPDALINSLKSCLRTPNQHLTSATLAVLPSLLPLLLTRSVPNANSTPAQSTLSTSSVSPSNLIDISLLRQVLSAFLPAGGIFDRLGDKEKSQVKARETLAILGGLSFRASPSSTSSKLKDDKAQKTPLAIFERALCETGLGSKVWKVREQSVLVLVHIRRKHHLFPIRPYLQLIVDCLEDTDPHVRDCARISAVELFTGPGVTDAARADLKEKMIKKGVRKTIMDGVLSKILSTGSSGSVLLSREGSGSDNGDSTASTKPREYVPPSLLLQQQQGKRPPLEASMSSTRSRTGSQSNVKESSRPASRAAMGTPATPATPAVDNSDVQPVYIASARDLEHEFGSMEKPFEGKETEHNWAAREKAIVRVRGMLKGDVHQRYTDVFLACLKDGYIQRSLKTLFSLRTTVALHTCSLYQELVLALGTVVDPFCETLLTNLLKMAGFTKKITAQQSQVCVTTIILNTSPQPRMALPLIYTITQEKNIQSRATGVAHMKLYLETHGARAKGAIEGSGGLELIEKALKAGLKDANPGVRETTRITFWIFDDIWRDHGRAVFNTLDNLAKKELEKVCPNPNAVAELPPITPAPKKSSVAAAIAASRAKAKAIATAPPSLRHQATSHPPTRRATSPSTSPKSTTRSTSPLRTTSSPPSRSRIVNNQRSVSANAVPTASHVRSTSGGSASGSSASPPSPTEQSIYRRTSSPLAPPPASSSPSRILRKAVQTALPVSPSHSSSGHVSPTPRGRIASGPSRGAVVPISARVSTAIPQLYDDDELLIAQSIPIPLSDEESDGDLSVNLLSFSAPFEMYPPPKSTSRALSFSPRSTESKQPRPVSTTLSSDSVADLHAATPVIVEDALRARAEQAESAAERLLELVEPEDEVLQHPIIPSSLLVGSNNGVSATPKVKVKPAPLSRIQNQPVPVTPVNQARASAIMKQAAMFQDSPVYNGKVAPSLLNVLQAPRNESGWWLKRKDLIAQIPPPNGVGLVDRVQDVKQYIAELESTEAGVEVLQKVALLCIENPAAEEPSSPGLGYPLSPSPFIGSSHSMHALHSEMWDQDRNFERLFRALVQYLDYTRKEEEIEYGLIALWEMLEHQAPYLEGREAELFSTLLRVRYCNKLNVLEATNTIRDLLTTKIEPVYGLTTMHAALRAFSSESNPTDVDADVKAAAYAFGLIALGKFILRLPAEIAEEELPRLKGTLISALNEKASLIVRESAAAAIISAQLVLQDETHLFTLLDGLADDKKNLLTYLFDKHGARGVAARGPHGKDKLEKELRRLDTRTSTPMRPSLGV</sequence>
<keyword evidence="2" id="KW-1185">Reference proteome</keyword>